<comment type="similarity">
    <text evidence="1">Belongs to the short-chain dehydrogenases/reductases (SDR) family.</text>
</comment>
<keyword evidence="4" id="KW-1185">Reference proteome</keyword>
<evidence type="ECO:0000313" key="4">
    <source>
        <dbReference type="Proteomes" id="UP000288405"/>
    </source>
</evidence>
<dbReference type="PANTHER" id="PTHR24321:SF8">
    <property type="entry name" value="ESTRADIOL 17-BETA-DEHYDROGENASE 8-RELATED"/>
    <property type="match status" value="1"/>
</dbReference>
<reference evidence="3 4" key="1">
    <citation type="journal article" date="2011" name="Front. Microbiol.">
        <title>Genomic signatures of strain selection and enhancement in Bacillus atrophaeus var. globigii, a historical biowarfare simulant.</title>
        <authorList>
            <person name="Gibbons H.S."/>
            <person name="Broomall S.M."/>
            <person name="McNew L.A."/>
            <person name="Daligault H."/>
            <person name="Chapman C."/>
            <person name="Bruce D."/>
            <person name="Karavis M."/>
            <person name="Krepps M."/>
            <person name="McGregor P.A."/>
            <person name="Hong C."/>
            <person name="Park K.H."/>
            <person name="Akmal A."/>
            <person name="Feldman A."/>
            <person name="Lin J.S."/>
            <person name="Chang W.E."/>
            <person name="Higgs B.W."/>
            <person name="Demirev P."/>
            <person name="Lindquist J."/>
            <person name="Liem A."/>
            <person name="Fochler E."/>
            <person name="Read T.D."/>
            <person name="Tapia R."/>
            <person name="Johnson S."/>
            <person name="Bishop-Lilly K.A."/>
            <person name="Detter C."/>
            <person name="Han C."/>
            <person name="Sozhamannan S."/>
            <person name="Rosenzweig C.N."/>
            <person name="Skowronski E.W."/>
        </authorList>
    </citation>
    <scope>NUCLEOTIDE SEQUENCE [LARGE SCALE GENOMIC DNA]</scope>
    <source>
        <strain evidence="3 4">GYP-17</strain>
    </source>
</reference>
<dbReference type="Pfam" id="PF13561">
    <property type="entry name" value="adh_short_C2"/>
    <property type="match status" value="1"/>
</dbReference>
<dbReference type="GO" id="GO:0016491">
    <property type="term" value="F:oxidoreductase activity"/>
    <property type="evidence" value="ECO:0007669"/>
    <property type="project" value="UniProtKB-KW"/>
</dbReference>
<dbReference type="InterPro" id="IPR002347">
    <property type="entry name" value="SDR_fam"/>
</dbReference>
<dbReference type="AlphaFoldDB" id="A0A432WNN7"/>
<accession>A0A432WNN7</accession>
<dbReference type="PROSITE" id="PS00061">
    <property type="entry name" value="ADH_SHORT"/>
    <property type="match status" value="1"/>
</dbReference>
<dbReference type="EMBL" id="PIPM01000003">
    <property type="protein sequence ID" value="RUO35412.1"/>
    <property type="molecule type" value="Genomic_DNA"/>
</dbReference>
<evidence type="ECO:0000256" key="2">
    <source>
        <dbReference type="ARBA" id="ARBA00023002"/>
    </source>
</evidence>
<dbReference type="RefSeq" id="WP_126776531.1">
    <property type="nucleotide sequence ID" value="NZ_PIPM01000003.1"/>
</dbReference>
<protein>
    <submittedName>
        <fullName evidence="3">Short chain dehydrogenase</fullName>
    </submittedName>
</protein>
<proteinExistence type="inferred from homology"/>
<organism evidence="3 4">
    <name type="scientific">Aliidiomarina sanyensis</name>
    <dbReference type="NCBI Taxonomy" id="1249555"/>
    <lineage>
        <taxon>Bacteria</taxon>
        <taxon>Pseudomonadati</taxon>
        <taxon>Pseudomonadota</taxon>
        <taxon>Gammaproteobacteria</taxon>
        <taxon>Alteromonadales</taxon>
        <taxon>Idiomarinaceae</taxon>
        <taxon>Aliidiomarina</taxon>
    </lineage>
</organism>
<dbReference type="Proteomes" id="UP000288405">
    <property type="component" value="Unassembled WGS sequence"/>
</dbReference>
<dbReference type="NCBIfam" id="NF005559">
    <property type="entry name" value="PRK07231.1"/>
    <property type="match status" value="1"/>
</dbReference>
<dbReference type="CDD" id="cd05233">
    <property type="entry name" value="SDR_c"/>
    <property type="match status" value="1"/>
</dbReference>
<dbReference type="Gene3D" id="3.40.50.720">
    <property type="entry name" value="NAD(P)-binding Rossmann-like Domain"/>
    <property type="match status" value="1"/>
</dbReference>
<dbReference type="SUPFAM" id="SSF51735">
    <property type="entry name" value="NAD(P)-binding Rossmann-fold domains"/>
    <property type="match status" value="1"/>
</dbReference>
<dbReference type="InterPro" id="IPR020904">
    <property type="entry name" value="Sc_DH/Rdtase_CS"/>
</dbReference>
<keyword evidence="2" id="KW-0560">Oxidoreductase</keyword>
<dbReference type="PANTHER" id="PTHR24321">
    <property type="entry name" value="DEHYDROGENASES, SHORT CHAIN"/>
    <property type="match status" value="1"/>
</dbReference>
<gene>
    <name evidence="3" type="ORF">CWE11_05220</name>
</gene>
<dbReference type="OrthoDB" id="9787298at2"/>
<sequence>MSTSPVALVTGAATGIGKATALAYAHAGCDVVIADINSERLKQLAHDIQEIGVDALAVTTDVSDIEQVNALHEKIMAHFGRLDYACNNAGIEGENAPTGESTLENYDRVMNINVRGLYACMQAQLKIMEKQGKGAIVNMASVAGLIGFPGLPAYCASKGAVVQLSKTAAVEYAEKGVRVNAVCPGAIKTEMIDRITRQDPETEKQFAALHPMNRMGTSEEVANAVLFLTLPSSSFITGQMLAVDGGMVAR</sequence>
<evidence type="ECO:0000256" key="1">
    <source>
        <dbReference type="ARBA" id="ARBA00006484"/>
    </source>
</evidence>
<dbReference type="FunFam" id="3.40.50.720:FF:000084">
    <property type="entry name" value="Short-chain dehydrogenase reductase"/>
    <property type="match status" value="1"/>
</dbReference>
<evidence type="ECO:0000313" key="3">
    <source>
        <dbReference type="EMBL" id="RUO35412.1"/>
    </source>
</evidence>
<dbReference type="PRINTS" id="PR00081">
    <property type="entry name" value="GDHRDH"/>
</dbReference>
<comment type="caution">
    <text evidence="3">The sequence shown here is derived from an EMBL/GenBank/DDBJ whole genome shotgun (WGS) entry which is preliminary data.</text>
</comment>
<name>A0A432WNN7_9GAMM</name>
<dbReference type="InterPro" id="IPR036291">
    <property type="entry name" value="NAD(P)-bd_dom_sf"/>
</dbReference>
<dbReference type="PRINTS" id="PR00080">
    <property type="entry name" value="SDRFAMILY"/>
</dbReference>